<dbReference type="InterPro" id="IPR052037">
    <property type="entry name" value="LPS_export_LptA"/>
</dbReference>
<evidence type="ECO:0000259" key="5">
    <source>
        <dbReference type="Pfam" id="PF03968"/>
    </source>
</evidence>
<dbReference type="PANTHER" id="PTHR36504:SF1">
    <property type="entry name" value="LIPOPOLYSACCHARIDE EXPORT SYSTEM PROTEIN LPTA"/>
    <property type="match status" value="1"/>
</dbReference>
<sequence>MRQILTAIIVAASMAIPSLGAAQQVDFGGLSTNTKAPVEITSDSLQVDQSTGEAVFRGNVLVVQDDMRLKAAELHVEYGQTQSEINRLIASGGVTLVSASDAAKSQDAVYDVRNGNLVMTGDVLLTQGDNALSGNKLTVDLTTGTGQMDGRVRTILAPGGQ</sequence>
<organism evidence="6 7">
    <name type="scientific">Thioclava kandeliae</name>
    <dbReference type="NCBI Taxonomy" id="3070818"/>
    <lineage>
        <taxon>Bacteria</taxon>
        <taxon>Pseudomonadati</taxon>
        <taxon>Pseudomonadota</taxon>
        <taxon>Alphaproteobacteria</taxon>
        <taxon>Rhodobacterales</taxon>
        <taxon>Paracoccaceae</taxon>
        <taxon>Thioclava</taxon>
    </lineage>
</organism>
<feature type="chain" id="PRO_5046671178" evidence="4">
    <location>
        <begin position="23"/>
        <end position="161"/>
    </location>
</feature>
<dbReference type="PANTHER" id="PTHR36504">
    <property type="entry name" value="LIPOPOLYSACCHARIDE EXPORT SYSTEM PROTEIN LPTA"/>
    <property type="match status" value="1"/>
</dbReference>
<accession>A0ABV1SD06</accession>
<gene>
    <name evidence="6" type="primary">lptA</name>
    <name evidence="6" type="ORF">VSX56_03360</name>
</gene>
<evidence type="ECO:0000313" key="6">
    <source>
        <dbReference type="EMBL" id="MER5170803.1"/>
    </source>
</evidence>
<evidence type="ECO:0000256" key="2">
    <source>
        <dbReference type="ARBA" id="ARBA00022729"/>
    </source>
</evidence>
<reference evidence="6 7" key="1">
    <citation type="submission" date="2024-06" db="EMBL/GenBank/DDBJ databases">
        <title>Thioclava kandeliae sp. nov. from a rhizosphere soil sample of Kandelia candel in a mangrove.</title>
        <authorList>
            <person name="Mu T."/>
        </authorList>
    </citation>
    <scope>NUCLEOTIDE SEQUENCE [LARGE SCALE GENOMIC DNA]</scope>
    <source>
        <strain evidence="6 7">CPCC 100088</strain>
    </source>
</reference>
<dbReference type="EMBL" id="JAYWLC010000002">
    <property type="protein sequence ID" value="MER5170803.1"/>
    <property type="molecule type" value="Genomic_DNA"/>
</dbReference>
<dbReference type="NCBIfam" id="TIGR03002">
    <property type="entry name" value="outer_YhbN_LptA"/>
    <property type="match status" value="1"/>
</dbReference>
<dbReference type="InterPro" id="IPR005653">
    <property type="entry name" value="OstA-like_N"/>
</dbReference>
<dbReference type="Proteomes" id="UP001438953">
    <property type="component" value="Unassembled WGS sequence"/>
</dbReference>
<keyword evidence="1" id="KW-0813">Transport</keyword>
<dbReference type="RefSeq" id="WP_339113586.1">
    <property type="nucleotide sequence ID" value="NZ_JAYWLC010000002.1"/>
</dbReference>
<keyword evidence="3" id="KW-0574">Periplasm</keyword>
<proteinExistence type="predicted"/>
<evidence type="ECO:0000256" key="1">
    <source>
        <dbReference type="ARBA" id="ARBA00022448"/>
    </source>
</evidence>
<name>A0ABV1SD06_9RHOB</name>
<dbReference type="Gene3D" id="2.60.450.10">
    <property type="entry name" value="Lipopolysaccharide (LPS) transport protein A like domain"/>
    <property type="match status" value="1"/>
</dbReference>
<keyword evidence="7" id="KW-1185">Reference proteome</keyword>
<evidence type="ECO:0000313" key="7">
    <source>
        <dbReference type="Proteomes" id="UP001438953"/>
    </source>
</evidence>
<comment type="caution">
    <text evidence="6">The sequence shown here is derived from an EMBL/GenBank/DDBJ whole genome shotgun (WGS) entry which is preliminary data.</text>
</comment>
<dbReference type="InterPro" id="IPR014340">
    <property type="entry name" value="LptA"/>
</dbReference>
<protein>
    <submittedName>
        <fullName evidence="6">Lipopolysaccharide transport periplasmic protein LptA</fullName>
    </submittedName>
</protein>
<keyword evidence="2 4" id="KW-0732">Signal</keyword>
<evidence type="ECO:0000256" key="4">
    <source>
        <dbReference type="SAM" id="SignalP"/>
    </source>
</evidence>
<feature type="signal peptide" evidence="4">
    <location>
        <begin position="1"/>
        <end position="22"/>
    </location>
</feature>
<feature type="domain" description="Organic solvent tolerance-like N-terminal" evidence="5">
    <location>
        <begin position="39"/>
        <end position="144"/>
    </location>
</feature>
<dbReference type="Pfam" id="PF03968">
    <property type="entry name" value="LptD_N"/>
    <property type="match status" value="1"/>
</dbReference>
<evidence type="ECO:0000256" key="3">
    <source>
        <dbReference type="ARBA" id="ARBA00022764"/>
    </source>
</evidence>